<reference evidence="1" key="1">
    <citation type="submission" date="2022-05" db="EMBL/GenBank/DDBJ databases">
        <title>The Musa troglodytarum L. genome provides insights into the mechanism of non-climacteric behaviour and enrichment of carotenoids.</title>
        <authorList>
            <person name="Wang J."/>
        </authorList>
    </citation>
    <scope>NUCLEOTIDE SEQUENCE</scope>
    <source>
        <tissue evidence="1">Leaf</tissue>
    </source>
</reference>
<proteinExistence type="predicted"/>
<organism evidence="1 2">
    <name type="scientific">Musa troglodytarum</name>
    <name type="common">fe'i banana</name>
    <dbReference type="NCBI Taxonomy" id="320322"/>
    <lineage>
        <taxon>Eukaryota</taxon>
        <taxon>Viridiplantae</taxon>
        <taxon>Streptophyta</taxon>
        <taxon>Embryophyta</taxon>
        <taxon>Tracheophyta</taxon>
        <taxon>Spermatophyta</taxon>
        <taxon>Magnoliopsida</taxon>
        <taxon>Liliopsida</taxon>
        <taxon>Zingiberales</taxon>
        <taxon>Musaceae</taxon>
        <taxon>Musa</taxon>
    </lineage>
</organism>
<dbReference type="AlphaFoldDB" id="A0A9E7L2Y4"/>
<evidence type="ECO:0000313" key="1">
    <source>
        <dbReference type="EMBL" id="URE44033.1"/>
    </source>
</evidence>
<gene>
    <name evidence="1" type="ORF">MUK42_23924</name>
</gene>
<keyword evidence="2" id="KW-1185">Reference proteome</keyword>
<name>A0A9E7L2Y4_9LILI</name>
<dbReference type="EMBL" id="CP097511">
    <property type="protein sequence ID" value="URE44033.1"/>
    <property type="molecule type" value="Genomic_DNA"/>
</dbReference>
<evidence type="ECO:0000313" key="2">
    <source>
        <dbReference type="Proteomes" id="UP001055439"/>
    </source>
</evidence>
<protein>
    <submittedName>
        <fullName evidence="1">Uncharacterized protein</fullName>
    </submittedName>
</protein>
<accession>A0A9E7L2Y4</accession>
<sequence length="53" mass="6175">MKRSHGSTQMWLWHISKGIGVLSGDERLVRLSPLGNEENARHWAMKRMQMVPM</sequence>
<dbReference type="Proteomes" id="UP001055439">
    <property type="component" value="Chromosome 9"/>
</dbReference>